<dbReference type="RefSeq" id="WP_366923737.1">
    <property type="nucleotide sequence ID" value="NZ_CP121694.1"/>
</dbReference>
<dbReference type="EMBL" id="CP121694">
    <property type="protein sequence ID" value="WRO20859.1"/>
    <property type="molecule type" value="Genomic_DNA"/>
</dbReference>
<protein>
    <recommendedName>
        <fullName evidence="3">BrnT family toxin</fullName>
    </recommendedName>
</protein>
<organism evidence="1 2">
    <name type="scientific">Metallumcola ferriviriculae</name>
    <dbReference type="NCBI Taxonomy" id="3039180"/>
    <lineage>
        <taxon>Bacteria</taxon>
        <taxon>Bacillati</taxon>
        <taxon>Bacillota</taxon>
        <taxon>Clostridia</taxon>
        <taxon>Neomoorellales</taxon>
        <taxon>Desulfitibacteraceae</taxon>
        <taxon>Metallumcola</taxon>
    </lineage>
</organism>
<proteinExistence type="predicted"/>
<keyword evidence="2" id="KW-1185">Reference proteome</keyword>
<gene>
    <name evidence="1" type="ORF">MFMK1_000649</name>
</gene>
<evidence type="ECO:0008006" key="3">
    <source>
        <dbReference type="Google" id="ProtNLM"/>
    </source>
</evidence>
<sequence>MMLIKSIRWTVDREAHIARHNLLPDEVEEAIFSDQQGKTFFVSQARRNKEEKVYAYLGRTGGGRYIKFIYIYEGYGVAFPVMALDMSKTERRIYHGK</sequence>
<accession>A0AAU0UJ94</accession>
<reference evidence="1 2" key="1">
    <citation type="submission" date="2023-04" db="EMBL/GenBank/DDBJ databases">
        <authorList>
            <person name="Hsu D."/>
        </authorList>
    </citation>
    <scope>NUCLEOTIDE SEQUENCE [LARGE SCALE GENOMIC DNA]</scope>
    <source>
        <strain evidence="1 2">MK1</strain>
    </source>
</reference>
<name>A0AAU0UJ94_9FIRM</name>
<dbReference type="KEGG" id="dbc:MFMK1_000649"/>
<dbReference type="Proteomes" id="UP001329915">
    <property type="component" value="Chromosome"/>
</dbReference>
<evidence type="ECO:0000313" key="1">
    <source>
        <dbReference type="EMBL" id="WRO20859.1"/>
    </source>
</evidence>
<dbReference type="AlphaFoldDB" id="A0AAU0UJ94"/>
<evidence type="ECO:0000313" key="2">
    <source>
        <dbReference type="Proteomes" id="UP001329915"/>
    </source>
</evidence>